<keyword evidence="3" id="KW-1185">Reference proteome</keyword>
<name>J3MSB0_ORYBR</name>
<reference evidence="2" key="1">
    <citation type="journal article" date="2013" name="Nat. Commun.">
        <title>Whole-genome sequencing of Oryza brachyantha reveals mechanisms underlying Oryza genome evolution.</title>
        <authorList>
            <person name="Chen J."/>
            <person name="Huang Q."/>
            <person name="Gao D."/>
            <person name="Wang J."/>
            <person name="Lang Y."/>
            <person name="Liu T."/>
            <person name="Li B."/>
            <person name="Bai Z."/>
            <person name="Luis Goicoechea J."/>
            <person name="Liang C."/>
            <person name="Chen C."/>
            <person name="Zhang W."/>
            <person name="Sun S."/>
            <person name="Liao Y."/>
            <person name="Zhang X."/>
            <person name="Yang L."/>
            <person name="Song C."/>
            <person name="Wang M."/>
            <person name="Shi J."/>
            <person name="Liu G."/>
            <person name="Liu J."/>
            <person name="Zhou H."/>
            <person name="Zhou W."/>
            <person name="Yu Q."/>
            <person name="An N."/>
            <person name="Chen Y."/>
            <person name="Cai Q."/>
            <person name="Wang B."/>
            <person name="Liu B."/>
            <person name="Min J."/>
            <person name="Huang Y."/>
            <person name="Wu H."/>
            <person name="Li Z."/>
            <person name="Zhang Y."/>
            <person name="Yin Y."/>
            <person name="Song W."/>
            <person name="Jiang J."/>
            <person name="Jackson S.A."/>
            <person name="Wing R.A."/>
            <person name="Wang J."/>
            <person name="Chen M."/>
        </authorList>
    </citation>
    <scope>NUCLEOTIDE SEQUENCE [LARGE SCALE GENOMIC DNA]</scope>
    <source>
        <strain evidence="2">cv. IRGC 101232</strain>
    </source>
</reference>
<keyword evidence="1" id="KW-0812">Transmembrane</keyword>
<keyword evidence="1" id="KW-1133">Transmembrane helix</keyword>
<keyword evidence="1" id="KW-0472">Membrane</keyword>
<evidence type="ECO:0000256" key="1">
    <source>
        <dbReference type="SAM" id="Phobius"/>
    </source>
</evidence>
<reference evidence="2" key="2">
    <citation type="submission" date="2013-04" db="UniProtKB">
        <authorList>
            <consortium name="EnsemblPlants"/>
        </authorList>
    </citation>
    <scope>IDENTIFICATION</scope>
</reference>
<dbReference type="Proteomes" id="UP000006038">
    <property type="component" value="Chromosome 8"/>
</dbReference>
<accession>J3MSB0</accession>
<proteinExistence type="predicted"/>
<dbReference type="HOGENOM" id="CLU_3093644_0_0_1"/>
<evidence type="ECO:0000313" key="3">
    <source>
        <dbReference type="Proteomes" id="UP000006038"/>
    </source>
</evidence>
<dbReference type="EnsemblPlants" id="OB08G19890.1">
    <property type="protein sequence ID" value="OB08G19890.1"/>
    <property type="gene ID" value="OB08G19890"/>
</dbReference>
<protein>
    <submittedName>
        <fullName evidence="2">Uncharacterized protein</fullName>
    </submittedName>
</protein>
<feature type="transmembrane region" description="Helical" evidence="1">
    <location>
        <begin position="12"/>
        <end position="31"/>
    </location>
</feature>
<sequence>MVRNQGQSAVWYSGSVMILSTWFKSLPFLIIRREKMMNLLPLCDRLSINKHI</sequence>
<evidence type="ECO:0000313" key="2">
    <source>
        <dbReference type="EnsemblPlants" id="OB08G19890.1"/>
    </source>
</evidence>
<dbReference type="AlphaFoldDB" id="J3MSB0"/>
<organism evidence="2">
    <name type="scientific">Oryza brachyantha</name>
    <name type="common">malo sina</name>
    <dbReference type="NCBI Taxonomy" id="4533"/>
    <lineage>
        <taxon>Eukaryota</taxon>
        <taxon>Viridiplantae</taxon>
        <taxon>Streptophyta</taxon>
        <taxon>Embryophyta</taxon>
        <taxon>Tracheophyta</taxon>
        <taxon>Spermatophyta</taxon>
        <taxon>Magnoliopsida</taxon>
        <taxon>Liliopsida</taxon>
        <taxon>Poales</taxon>
        <taxon>Poaceae</taxon>
        <taxon>BOP clade</taxon>
        <taxon>Oryzoideae</taxon>
        <taxon>Oryzeae</taxon>
        <taxon>Oryzinae</taxon>
        <taxon>Oryza</taxon>
    </lineage>
</organism>
<dbReference type="Gramene" id="OB08G19890.1">
    <property type="protein sequence ID" value="OB08G19890.1"/>
    <property type="gene ID" value="OB08G19890"/>
</dbReference>